<evidence type="ECO:0000313" key="2">
    <source>
        <dbReference type="Proteomes" id="UP000694864"/>
    </source>
</evidence>
<reference evidence="3" key="2">
    <citation type="submission" date="2025-08" db="UniProtKB">
        <authorList>
            <consortium name="RefSeq"/>
        </authorList>
    </citation>
    <scope>IDENTIFICATION</scope>
    <source>
        <tissue evidence="3">Leaf</tissue>
    </source>
</reference>
<organism evidence="2 3">
    <name type="scientific">Camelina sativa</name>
    <name type="common">False flax</name>
    <name type="synonym">Myagrum sativum</name>
    <dbReference type="NCBI Taxonomy" id="90675"/>
    <lineage>
        <taxon>Eukaryota</taxon>
        <taxon>Viridiplantae</taxon>
        <taxon>Streptophyta</taxon>
        <taxon>Embryophyta</taxon>
        <taxon>Tracheophyta</taxon>
        <taxon>Spermatophyta</taxon>
        <taxon>Magnoliopsida</taxon>
        <taxon>eudicotyledons</taxon>
        <taxon>Gunneridae</taxon>
        <taxon>Pentapetalae</taxon>
        <taxon>rosids</taxon>
        <taxon>malvids</taxon>
        <taxon>Brassicales</taxon>
        <taxon>Brassicaceae</taxon>
        <taxon>Camelineae</taxon>
        <taxon>Camelina</taxon>
    </lineage>
</organism>
<protein>
    <submittedName>
        <fullName evidence="3">Uncharacterized protein LOC109128349</fullName>
    </submittedName>
</protein>
<evidence type="ECO:0000259" key="1">
    <source>
        <dbReference type="Pfam" id="PF07727"/>
    </source>
</evidence>
<sequence>MNVHDAFLHGDLEEEVYMTIPSGFWASGLNKGVMWLYVLIYVDDLLIGGKISGAIYRFKEYLSECVKMKDLSHLKYLLGIEVAYSSQGIDLSQRKYTLDIVDECALLVSWPFDTPMEQNHKLQIDGDGPYADPGQYRRIFKRLIYLTVTRPDLSYVIHILAQFLKKPQVKHWEAALRVVRYPKGCPGQGLWLSANRDQTLSAYCNSDYQSCPITR</sequence>
<dbReference type="PANTHER" id="PTHR11439">
    <property type="entry name" value="GAG-POL-RELATED RETROTRANSPOSON"/>
    <property type="match status" value="1"/>
</dbReference>
<dbReference type="RefSeq" id="XP_019090090.1">
    <property type="nucleotide sequence ID" value="XM_019234545.1"/>
</dbReference>
<keyword evidence="2" id="KW-1185">Reference proteome</keyword>
<dbReference type="InterPro" id="IPR013103">
    <property type="entry name" value="RVT_2"/>
</dbReference>
<accession>A0ABM1QTK2</accession>
<gene>
    <name evidence="3" type="primary">LOC109128349</name>
</gene>
<name>A0ABM1QTK2_CAMSA</name>
<proteinExistence type="predicted"/>
<dbReference type="Pfam" id="PF07727">
    <property type="entry name" value="RVT_2"/>
    <property type="match status" value="1"/>
</dbReference>
<dbReference type="InterPro" id="IPR043502">
    <property type="entry name" value="DNA/RNA_pol_sf"/>
</dbReference>
<dbReference type="SUPFAM" id="SSF56672">
    <property type="entry name" value="DNA/RNA polymerases"/>
    <property type="match status" value="1"/>
</dbReference>
<dbReference type="Proteomes" id="UP000694864">
    <property type="component" value="Chromosome 13"/>
</dbReference>
<evidence type="ECO:0000313" key="3">
    <source>
        <dbReference type="RefSeq" id="XP_019090090.1"/>
    </source>
</evidence>
<feature type="domain" description="Reverse transcriptase Ty1/copia-type" evidence="1">
    <location>
        <begin position="35"/>
        <end position="117"/>
    </location>
</feature>
<reference evidence="2" key="1">
    <citation type="journal article" date="2014" name="Nat. Commun.">
        <title>The emerging biofuel crop Camelina sativa retains a highly undifferentiated hexaploid genome structure.</title>
        <authorList>
            <person name="Kagale S."/>
            <person name="Koh C."/>
            <person name="Nixon J."/>
            <person name="Bollina V."/>
            <person name="Clarke W.E."/>
            <person name="Tuteja R."/>
            <person name="Spillane C."/>
            <person name="Robinson S.J."/>
            <person name="Links M.G."/>
            <person name="Clarke C."/>
            <person name="Higgins E.E."/>
            <person name="Huebert T."/>
            <person name="Sharpe A.G."/>
            <person name="Parkin I.A."/>
        </authorList>
    </citation>
    <scope>NUCLEOTIDE SEQUENCE [LARGE SCALE GENOMIC DNA]</scope>
    <source>
        <strain evidence="2">cv. DH55</strain>
    </source>
</reference>
<dbReference type="GeneID" id="109128349"/>
<dbReference type="PANTHER" id="PTHR11439:SF470">
    <property type="entry name" value="CYSTEINE-RICH RLK (RECEPTOR-LIKE PROTEIN KINASE) 8"/>
    <property type="match status" value="1"/>
</dbReference>